<evidence type="ECO:0000256" key="1">
    <source>
        <dbReference type="SAM" id="MobiDB-lite"/>
    </source>
</evidence>
<dbReference type="NCBIfam" id="NF009270">
    <property type="entry name" value="PRK12627.1"/>
    <property type="match status" value="1"/>
</dbReference>
<keyword evidence="2" id="KW-0282">Flagellum</keyword>
<keyword evidence="2" id="KW-0966">Cell projection</keyword>
<name>A0A327XRF7_9RHOB</name>
<keyword evidence="3" id="KW-1185">Reference proteome</keyword>
<evidence type="ECO:0000313" key="2">
    <source>
        <dbReference type="EMBL" id="RAK09895.1"/>
    </source>
</evidence>
<dbReference type="RefSeq" id="WP_051989451.1">
    <property type="nucleotide sequence ID" value="NZ_LIGK01000116.1"/>
</dbReference>
<keyword evidence="2" id="KW-0969">Cilium</keyword>
<gene>
    <name evidence="2" type="ORF">ATI53_106310</name>
</gene>
<proteinExistence type="predicted"/>
<protein>
    <submittedName>
        <fullName evidence="2">Flagellar basal-body rod protein FlgB</fullName>
    </submittedName>
</protein>
<dbReference type="Proteomes" id="UP000249165">
    <property type="component" value="Unassembled WGS sequence"/>
</dbReference>
<comment type="caution">
    <text evidence="2">The sequence shown here is derived from an EMBL/GenBank/DDBJ whole genome shotgun (WGS) entry which is preliminary data.</text>
</comment>
<organism evidence="2 3">
    <name type="scientific">Salipiger aestuarii</name>
    <dbReference type="NCBI Taxonomy" id="568098"/>
    <lineage>
        <taxon>Bacteria</taxon>
        <taxon>Pseudomonadati</taxon>
        <taxon>Pseudomonadota</taxon>
        <taxon>Alphaproteobacteria</taxon>
        <taxon>Rhodobacterales</taxon>
        <taxon>Roseobacteraceae</taxon>
        <taxon>Salipiger</taxon>
    </lineage>
</organism>
<reference evidence="2 3" key="1">
    <citation type="submission" date="2018-06" db="EMBL/GenBank/DDBJ databases">
        <title>Genomic Encyclopedia of Archaeal and Bacterial Type Strains, Phase II (KMG-II): from individual species to whole genera.</title>
        <authorList>
            <person name="Goeker M."/>
        </authorList>
    </citation>
    <scope>NUCLEOTIDE SEQUENCE [LARGE SCALE GENOMIC DNA]</scope>
    <source>
        <strain evidence="2 3">DSM 22011</strain>
    </source>
</reference>
<feature type="region of interest" description="Disordered" evidence="1">
    <location>
        <begin position="60"/>
        <end position="87"/>
    </location>
</feature>
<evidence type="ECO:0000313" key="3">
    <source>
        <dbReference type="Proteomes" id="UP000249165"/>
    </source>
</evidence>
<accession>A0A327XRF7</accession>
<dbReference type="OrthoDB" id="9788334at2"/>
<dbReference type="EMBL" id="QLMG01000063">
    <property type="protein sequence ID" value="RAK09895.1"/>
    <property type="molecule type" value="Genomic_DNA"/>
</dbReference>
<sequence length="125" mass="13811">MFQNLDVFRTAMALAQHSGKQQALSAQNIANADTPDYRAVELPDFDQTVRDGMTDQRATRASHINGHLHGTLPEAQERRDKVDPNGNTVSVETEMVTAVDAARAHNRALSIYRSNLNILRASLGR</sequence>
<dbReference type="AlphaFoldDB" id="A0A327XRF7"/>